<proteinExistence type="predicted"/>
<dbReference type="SMART" id="SM00969">
    <property type="entry name" value="SOCS_box"/>
    <property type="match status" value="1"/>
</dbReference>
<dbReference type="STRING" id="568069.A0A1J1HYD4"/>
<dbReference type="OrthoDB" id="6419934at2759"/>
<sequence length="333" mass="38047">MDFIFDCFFEEVLKKIERSGLKTRQNRQNVIDQLDSLIVGCSKGQNVPQDEVSGVAVMSAIKYHQTIKASNSEVCRMGKFHNILYIAVKIAWNWDIKDSSIVCALLNEIYECEKTFERLFLGAIFGSNAPYLIAGWRSDFKDQDENTRALVFFLHHATIMQLQFTVNDRKIPFIDIPIESCGKASPLRVALQATAPDILMIFLRFGANPNPLDGGIPPVLAVMDKLIEFQEMERYPYQLVSCLKLLLSVIPSLELPYKPLVFELRKTMFLDKYLILLKSKLIQPNMVFGVCNLKQLSRCAIRKDLMNNFQLPDGIKLLNIPKSLKRYIDLLDG</sequence>
<dbReference type="PANTHER" id="PTHR20966">
    <property type="entry name" value="ANKYRIN REPEAT AND SOCS BOX PROTEIN 17"/>
    <property type="match status" value="1"/>
</dbReference>
<evidence type="ECO:0000256" key="1">
    <source>
        <dbReference type="ARBA" id="ARBA00022786"/>
    </source>
</evidence>
<dbReference type="EMBL" id="CVRI01000020">
    <property type="protein sequence ID" value="CRK91145.1"/>
    <property type="molecule type" value="Genomic_DNA"/>
</dbReference>
<accession>A0A1J1HYD4</accession>
<keyword evidence="5" id="KW-1185">Reference proteome</keyword>
<dbReference type="PANTHER" id="PTHR20966:SF2">
    <property type="entry name" value="ANKYRIN REPEAT AND SOCS BOX PROTEIN 17"/>
    <property type="match status" value="1"/>
</dbReference>
<dbReference type="InterPro" id="IPR001496">
    <property type="entry name" value="SOCS_box"/>
</dbReference>
<evidence type="ECO:0000313" key="4">
    <source>
        <dbReference type="EMBL" id="CRK91145.1"/>
    </source>
</evidence>
<dbReference type="Proteomes" id="UP000183832">
    <property type="component" value="Unassembled WGS sequence"/>
</dbReference>
<evidence type="ECO:0000313" key="5">
    <source>
        <dbReference type="Proteomes" id="UP000183832"/>
    </source>
</evidence>
<dbReference type="Pfam" id="PF07525">
    <property type="entry name" value="SOCS_box"/>
    <property type="match status" value="1"/>
</dbReference>
<reference evidence="4 5" key="1">
    <citation type="submission" date="2015-04" db="EMBL/GenBank/DDBJ databases">
        <authorList>
            <person name="Syromyatnikov M.Y."/>
            <person name="Popov V.N."/>
        </authorList>
    </citation>
    <scope>NUCLEOTIDE SEQUENCE [LARGE SCALE GENOMIC DNA]</scope>
</reference>
<keyword evidence="2" id="KW-0040">ANK repeat</keyword>
<evidence type="ECO:0000259" key="3">
    <source>
        <dbReference type="SMART" id="SM00969"/>
    </source>
</evidence>
<gene>
    <name evidence="4" type="ORF">CLUMA_CG004831</name>
</gene>
<name>A0A1J1HYD4_9DIPT</name>
<organism evidence="4 5">
    <name type="scientific">Clunio marinus</name>
    <dbReference type="NCBI Taxonomy" id="568069"/>
    <lineage>
        <taxon>Eukaryota</taxon>
        <taxon>Metazoa</taxon>
        <taxon>Ecdysozoa</taxon>
        <taxon>Arthropoda</taxon>
        <taxon>Hexapoda</taxon>
        <taxon>Insecta</taxon>
        <taxon>Pterygota</taxon>
        <taxon>Neoptera</taxon>
        <taxon>Endopterygota</taxon>
        <taxon>Diptera</taxon>
        <taxon>Nematocera</taxon>
        <taxon>Chironomoidea</taxon>
        <taxon>Chironomidae</taxon>
        <taxon>Clunio</taxon>
    </lineage>
</organism>
<dbReference type="InterPro" id="IPR039147">
    <property type="entry name" value="ASB17"/>
</dbReference>
<dbReference type="AlphaFoldDB" id="A0A1J1HYD4"/>
<feature type="domain" description="SOCS box" evidence="3">
    <location>
        <begin position="290"/>
        <end position="331"/>
    </location>
</feature>
<keyword evidence="1" id="KW-0833">Ubl conjugation pathway</keyword>
<evidence type="ECO:0000256" key="2">
    <source>
        <dbReference type="ARBA" id="ARBA00023043"/>
    </source>
</evidence>
<protein>
    <submittedName>
        <fullName evidence="4">CLUMA_CG004831, isoform A</fullName>
    </submittedName>
</protein>